<name>A0A2A5IWH7_RHOSG</name>
<organism evidence="3 4">
    <name type="scientific">Rhodococcus qingshengii</name>
    <dbReference type="NCBI Taxonomy" id="334542"/>
    <lineage>
        <taxon>Bacteria</taxon>
        <taxon>Bacillati</taxon>
        <taxon>Actinomycetota</taxon>
        <taxon>Actinomycetes</taxon>
        <taxon>Mycobacteriales</taxon>
        <taxon>Nocardiaceae</taxon>
        <taxon>Rhodococcus</taxon>
        <taxon>Rhodococcus erythropolis group</taxon>
    </lineage>
</organism>
<evidence type="ECO:0000259" key="2">
    <source>
        <dbReference type="Pfam" id="PF20256"/>
    </source>
</evidence>
<sequence>MRHKWPPVGSLRWPSTEIDPTTGGHEIRRLFTSAEAGRMINPMTTRGQIIGAAAQGIGGALFEEFQYDAAGQPLATSFMDYLLPDAQVVPEIDVFVTEDAPTADNPFGAKGMGEVGLIAIGAAVAGAIDDALGKGARVTRLPVHPEDIYKLASAARRAVETDWRSEKSKLP</sequence>
<dbReference type="PANTHER" id="PTHR11908:SF132">
    <property type="entry name" value="ALDEHYDE OXIDASE 1-RELATED"/>
    <property type="match status" value="1"/>
</dbReference>
<dbReference type="GO" id="GO:0005506">
    <property type="term" value="F:iron ion binding"/>
    <property type="evidence" value="ECO:0007669"/>
    <property type="project" value="InterPro"/>
</dbReference>
<dbReference type="Pfam" id="PF20256">
    <property type="entry name" value="MoCoBD_2"/>
    <property type="match status" value="1"/>
</dbReference>
<evidence type="ECO:0000256" key="1">
    <source>
        <dbReference type="ARBA" id="ARBA00022505"/>
    </source>
</evidence>
<dbReference type="EMBL" id="NOVD01000099">
    <property type="protein sequence ID" value="PCK21685.1"/>
    <property type="molecule type" value="Genomic_DNA"/>
</dbReference>
<dbReference type="PANTHER" id="PTHR11908">
    <property type="entry name" value="XANTHINE DEHYDROGENASE"/>
    <property type="match status" value="1"/>
</dbReference>
<dbReference type="InterPro" id="IPR016208">
    <property type="entry name" value="Ald_Oxase/xanthine_DH-like"/>
</dbReference>
<dbReference type="InterPro" id="IPR037165">
    <property type="entry name" value="AldOxase/xan_DH_Mopterin-bd_sf"/>
</dbReference>
<keyword evidence="1" id="KW-0500">Molybdenum</keyword>
<evidence type="ECO:0000313" key="3">
    <source>
        <dbReference type="EMBL" id="PCK21685.1"/>
    </source>
</evidence>
<dbReference type="Proteomes" id="UP000230886">
    <property type="component" value="Unassembled WGS sequence"/>
</dbReference>
<dbReference type="InterPro" id="IPR046867">
    <property type="entry name" value="AldOxase/xan_DH_MoCoBD2"/>
</dbReference>
<dbReference type="SUPFAM" id="SSF56003">
    <property type="entry name" value="Molybdenum cofactor-binding domain"/>
    <property type="match status" value="1"/>
</dbReference>
<gene>
    <name evidence="3" type="ORF">CHR55_33675</name>
</gene>
<reference evidence="3 4" key="1">
    <citation type="submission" date="2017-07" db="EMBL/GenBank/DDBJ databases">
        <title>Draft sequence of Rhodococcus enclensis 23b-28.</title>
        <authorList>
            <person name="Besaury L."/>
            <person name="Sancelme M."/>
            <person name="Amato P."/>
            <person name="Lallement A."/>
            <person name="Delort A.-M."/>
        </authorList>
    </citation>
    <scope>NUCLEOTIDE SEQUENCE [LARGE SCALE GENOMIC DNA]</scope>
    <source>
        <strain evidence="3 4">23b-28</strain>
    </source>
</reference>
<dbReference type="Gene3D" id="3.30.365.10">
    <property type="entry name" value="Aldehyde oxidase/xanthine dehydrogenase, molybdopterin binding domain"/>
    <property type="match status" value="1"/>
</dbReference>
<dbReference type="GO" id="GO:0016491">
    <property type="term" value="F:oxidoreductase activity"/>
    <property type="evidence" value="ECO:0007669"/>
    <property type="project" value="InterPro"/>
</dbReference>
<protein>
    <recommendedName>
        <fullName evidence="2">Aldehyde oxidase/xanthine dehydrogenase second molybdopterin binding domain-containing protein</fullName>
    </recommendedName>
</protein>
<comment type="caution">
    <text evidence="3">The sequence shown here is derived from an EMBL/GenBank/DDBJ whole genome shotgun (WGS) entry which is preliminary data.</text>
</comment>
<dbReference type="AlphaFoldDB" id="A0A2A5IWH7"/>
<accession>A0A2A5IWH7</accession>
<feature type="domain" description="Aldehyde oxidase/xanthine dehydrogenase second molybdopterin binding" evidence="2">
    <location>
        <begin position="17"/>
        <end position="90"/>
    </location>
</feature>
<evidence type="ECO:0000313" key="4">
    <source>
        <dbReference type="Proteomes" id="UP000230886"/>
    </source>
</evidence>
<proteinExistence type="predicted"/>